<organism evidence="1 2">
    <name type="scientific">Schizophyllum amplum</name>
    <dbReference type="NCBI Taxonomy" id="97359"/>
    <lineage>
        <taxon>Eukaryota</taxon>
        <taxon>Fungi</taxon>
        <taxon>Dikarya</taxon>
        <taxon>Basidiomycota</taxon>
        <taxon>Agaricomycotina</taxon>
        <taxon>Agaricomycetes</taxon>
        <taxon>Agaricomycetidae</taxon>
        <taxon>Agaricales</taxon>
        <taxon>Schizophyllaceae</taxon>
        <taxon>Schizophyllum</taxon>
    </lineage>
</organism>
<dbReference type="OrthoDB" id="3252356at2759"/>
<evidence type="ECO:0000313" key="2">
    <source>
        <dbReference type="Proteomes" id="UP000320762"/>
    </source>
</evidence>
<dbReference type="InterPro" id="IPR032675">
    <property type="entry name" value="LRR_dom_sf"/>
</dbReference>
<protein>
    <submittedName>
        <fullName evidence="1">Uncharacterized protein</fullName>
    </submittedName>
</protein>
<sequence>MPVMQRLPMELLAEIFLNIDHWEDDGELVPWDSDARYQAHTIAVTIACVCKTWRAVARATGQLWSLIVISHDTRHWETYVDTCIALSGNHDLTIQCDLLFTMPDVLRMLLPHAARWSAFELKSDFDDIRELSRSGRSFPSLRVVSFAGGPLRSDVPELFDFLSESSQLKALSLKIEFCHRDYVFSLPPLSNITSFRVNIRGNHLHSPAALIHALEPSQSTLQSFSASFQMARVLPEVTNQPPVLLPALRKLSLDRSAHICMKSITAPNLEQLCLYPLGTRRFPSEDHLFDSLLAFLSRSPSPHAIRELRLTIRDWELDENSMDMLFSCLRRLDSLQVLHILHIPRSSDILPISSELILALTVRGDGLPLLPNLLSMEFRPGSYFYSEGDREALRALLRTMARSRATPRVVCGREVAALERYEVDITHDIL</sequence>
<dbReference type="Gene3D" id="3.80.10.10">
    <property type="entry name" value="Ribonuclease Inhibitor"/>
    <property type="match status" value="1"/>
</dbReference>
<gene>
    <name evidence="1" type="ORF">BD626DRAFT_261404</name>
</gene>
<dbReference type="AlphaFoldDB" id="A0A550CGA8"/>
<dbReference type="Gene3D" id="1.20.1280.50">
    <property type="match status" value="1"/>
</dbReference>
<reference evidence="1 2" key="1">
    <citation type="journal article" date="2019" name="New Phytol.">
        <title>Comparative genomics reveals unique wood-decay strategies and fruiting body development in the Schizophyllaceae.</title>
        <authorList>
            <person name="Almasi E."/>
            <person name="Sahu N."/>
            <person name="Krizsan K."/>
            <person name="Balint B."/>
            <person name="Kovacs G.M."/>
            <person name="Kiss B."/>
            <person name="Cseklye J."/>
            <person name="Drula E."/>
            <person name="Henrissat B."/>
            <person name="Nagy I."/>
            <person name="Chovatia M."/>
            <person name="Adam C."/>
            <person name="LaButti K."/>
            <person name="Lipzen A."/>
            <person name="Riley R."/>
            <person name="Grigoriev I.V."/>
            <person name="Nagy L.G."/>
        </authorList>
    </citation>
    <scope>NUCLEOTIDE SEQUENCE [LARGE SCALE GENOMIC DNA]</scope>
    <source>
        <strain evidence="1 2">NL-1724</strain>
    </source>
</reference>
<dbReference type="EMBL" id="VDMD01000008">
    <property type="protein sequence ID" value="TRM63837.1"/>
    <property type="molecule type" value="Genomic_DNA"/>
</dbReference>
<dbReference type="Proteomes" id="UP000320762">
    <property type="component" value="Unassembled WGS sequence"/>
</dbReference>
<keyword evidence="2" id="KW-1185">Reference proteome</keyword>
<name>A0A550CGA8_9AGAR</name>
<proteinExistence type="predicted"/>
<evidence type="ECO:0000313" key="1">
    <source>
        <dbReference type="EMBL" id="TRM63837.1"/>
    </source>
</evidence>
<comment type="caution">
    <text evidence="1">The sequence shown here is derived from an EMBL/GenBank/DDBJ whole genome shotgun (WGS) entry which is preliminary data.</text>
</comment>
<accession>A0A550CGA8</accession>
<dbReference type="STRING" id="97359.A0A550CGA8"/>